<sequence>MHCLWCDKEMVTEVHWGNILLPDRIKQLCESCEKELDRLDGKELCVKCGRRVDGEGETCGDCRRWEQLSQWQGVLTKNRSVYAYNERMQEMLAKWKYRGDYKLREAFESDLQDTFRKLFSKDYRKRAILVPIPLSKERLYERGFNQAEALIDLLDKPAEQLLTRTHGEKQSKKTRRQRILAKNPFTLIKPTYKPVILIDDIYTTGTTLRHAARTLKNNGCPEVYSLTLARS</sequence>
<reference evidence="3 4" key="1">
    <citation type="submission" date="2019-12" db="EMBL/GenBank/DDBJ databases">
        <title>The whole genome sequencing of a strain isolated from a Mars analog, Dalangtan Playa.</title>
        <authorList>
            <person name="Huang T."/>
        </authorList>
    </citation>
    <scope>NUCLEOTIDE SEQUENCE [LARGE SCALE GENOMIC DNA]</scope>
    <source>
        <strain evidence="3 4">DP4-553-S</strain>
    </source>
</reference>
<protein>
    <submittedName>
        <fullName evidence="3">ComF family protein</fullName>
    </submittedName>
</protein>
<evidence type="ECO:0000256" key="1">
    <source>
        <dbReference type="ARBA" id="ARBA00008007"/>
    </source>
</evidence>
<gene>
    <name evidence="3" type="ORF">ERJ70_14485</name>
</gene>
<dbReference type="InterPro" id="IPR051910">
    <property type="entry name" value="ComF/GntX_DNA_util-trans"/>
</dbReference>
<evidence type="ECO:0000313" key="4">
    <source>
        <dbReference type="Proteomes" id="UP000665043"/>
    </source>
</evidence>
<dbReference type="InterPro" id="IPR000836">
    <property type="entry name" value="PRTase_dom"/>
</dbReference>
<accession>A0ABX7VV34</accession>
<dbReference type="CDD" id="cd06223">
    <property type="entry name" value="PRTases_typeI"/>
    <property type="match status" value="1"/>
</dbReference>
<organism evidence="3 4">
    <name type="scientific">Sediminibacillus dalangtanensis</name>
    <dbReference type="NCBI Taxonomy" id="2729421"/>
    <lineage>
        <taxon>Bacteria</taxon>
        <taxon>Bacillati</taxon>
        <taxon>Bacillota</taxon>
        <taxon>Bacilli</taxon>
        <taxon>Bacillales</taxon>
        <taxon>Bacillaceae</taxon>
        <taxon>Sediminibacillus</taxon>
    </lineage>
</organism>
<dbReference type="Gene3D" id="3.40.50.2020">
    <property type="match status" value="1"/>
</dbReference>
<dbReference type="PANTHER" id="PTHR47505">
    <property type="entry name" value="DNA UTILIZATION PROTEIN YHGH"/>
    <property type="match status" value="1"/>
</dbReference>
<name>A0ABX7VV34_9BACI</name>
<proteinExistence type="inferred from homology"/>
<feature type="domain" description="Phosphoribosyltransferase" evidence="2">
    <location>
        <begin position="142"/>
        <end position="229"/>
    </location>
</feature>
<dbReference type="Proteomes" id="UP000665043">
    <property type="component" value="Chromosome"/>
</dbReference>
<evidence type="ECO:0000313" key="3">
    <source>
        <dbReference type="EMBL" id="QTN00399.1"/>
    </source>
</evidence>
<dbReference type="EMBL" id="CP046956">
    <property type="protein sequence ID" value="QTN00399.1"/>
    <property type="molecule type" value="Genomic_DNA"/>
</dbReference>
<keyword evidence="4" id="KW-1185">Reference proteome</keyword>
<dbReference type="Pfam" id="PF00156">
    <property type="entry name" value="Pribosyltran"/>
    <property type="match status" value="1"/>
</dbReference>
<dbReference type="InterPro" id="IPR029057">
    <property type="entry name" value="PRTase-like"/>
</dbReference>
<evidence type="ECO:0000259" key="2">
    <source>
        <dbReference type="Pfam" id="PF00156"/>
    </source>
</evidence>
<comment type="similarity">
    <text evidence="1">Belongs to the ComF/GntX family.</text>
</comment>
<dbReference type="RefSeq" id="WP_209365537.1">
    <property type="nucleotide sequence ID" value="NZ_CP046956.1"/>
</dbReference>
<dbReference type="PANTHER" id="PTHR47505:SF1">
    <property type="entry name" value="DNA UTILIZATION PROTEIN YHGH"/>
    <property type="match status" value="1"/>
</dbReference>
<dbReference type="SUPFAM" id="SSF53271">
    <property type="entry name" value="PRTase-like"/>
    <property type="match status" value="1"/>
</dbReference>